<evidence type="ECO:0000256" key="7">
    <source>
        <dbReference type="SAM" id="Phobius"/>
    </source>
</evidence>
<reference evidence="8" key="1">
    <citation type="submission" date="2023-05" db="EMBL/GenBank/DDBJ databases">
        <authorList>
            <person name="Stuckert A."/>
        </authorList>
    </citation>
    <scope>NUCLEOTIDE SEQUENCE</scope>
</reference>
<dbReference type="InterPro" id="IPR008547">
    <property type="entry name" value="DUF829_TMEM53"/>
</dbReference>
<dbReference type="SUPFAM" id="SSF53474">
    <property type="entry name" value="alpha/beta-Hydrolases"/>
    <property type="match status" value="1"/>
</dbReference>
<evidence type="ECO:0000313" key="9">
    <source>
        <dbReference type="Proteomes" id="UP001162483"/>
    </source>
</evidence>
<dbReference type="Pfam" id="PF05705">
    <property type="entry name" value="DUF829"/>
    <property type="match status" value="1"/>
</dbReference>
<protein>
    <recommendedName>
        <fullName evidence="10">Transmembrane protein 53</fullName>
    </recommendedName>
</protein>
<keyword evidence="5" id="KW-0539">Nucleus</keyword>
<comment type="subcellular location">
    <subcellularLocation>
        <location evidence="6">Nucleus outer membrane</location>
        <topology evidence="6">Single-pass membrane protein</topology>
    </subcellularLocation>
</comment>
<evidence type="ECO:0000256" key="4">
    <source>
        <dbReference type="ARBA" id="ARBA00023136"/>
    </source>
</evidence>
<keyword evidence="3 7" id="KW-1133">Transmembrane helix</keyword>
<dbReference type="Proteomes" id="UP001162483">
    <property type="component" value="Unassembled WGS sequence"/>
</dbReference>
<evidence type="ECO:0008006" key="10">
    <source>
        <dbReference type="Google" id="ProtNLM"/>
    </source>
</evidence>
<proteinExistence type="inferred from homology"/>
<dbReference type="PANTHER" id="PTHR12265:SF30">
    <property type="entry name" value="TRANSMEMBRANE PROTEIN 53"/>
    <property type="match status" value="1"/>
</dbReference>
<evidence type="ECO:0000313" key="8">
    <source>
        <dbReference type="EMBL" id="CAI9546265.1"/>
    </source>
</evidence>
<sequence length="284" mass="33100">MGDTDLDYSILFPEPGLSDSRWDQQREPVVILLGWAGCKEKHLAKYSHFYRQQGCIVISHTAAWRTVFFAESFGLRHLREEAKKLLDLLFDYEVEVNPVLFHVFSNGGFMLYRYITELLHSDAKMRALQVVGAAFDSAPGNRNVYGSVQALNTILRPRIGRPLRYLVLAAFAIMVFVLRIVLYPMTRFLHENHYDAMKRDPSLWPQLYLYSRADRIISYRDVETVVTARRQRRLPTDSVDFQKSEHVSHYRRYPERYSSACVTFLTDCINRAAKSSFLSDHPMF</sequence>
<keyword evidence="9" id="KW-1185">Reference proteome</keyword>
<keyword evidence="2 7" id="KW-0812">Transmembrane</keyword>
<dbReference type="EMBL" id="CATNWA010003795">
    <property type="protein sequence ID" value="CAI9546265.1"/>
    <property type="molecule type" value="Genomic_DNA"/>
</dbReference>
<dbReference type="PANTHER" id="PTHR12265">
    <property type="entry name" value="TRANSMEMBRANE PROTEIN 53"/>
    <property type="match status" value="1"/>
</dbReference>
<organism evidence="8 9">
    <name type="scientific">Staurois parvus</name>
    <dbReference type="NCBI Taxonomy" id="386267"/>
    <lineage>
        <taxon>Eukaryota</taxon>
        <taxon>Metazoa</taxon>
        <taxon>Chordata</taxon>
        <taxon>Craniata</taxon>
        <taxon>Vertebrata</taxon>
        <taxon>Euteleostomi</taxon>
        <taxon>Amphibia</taxon>
        <taxon>Batrachia</taxon>
        <taxon>Anura</taxon>
        <taxon>Neobatrachia</taxon>
        <taxon>Ranoidea</taxon>
        <taxon>Ranidae</taxon>
        <taxon>Staurois</taxon>
    </lineage>
</organism>
<comment type="similarity">
    <text evidence="1">Belongs to the TMEM53 family.</text>
</comment>
<evidence type="ECO:0000256" key="2">
    <source>
        <dbReference type="ARBA" id="ARBA00022692"/>
    </source>
</evidence>
<comment type="caution">
    <text evidence="8">The sequence shown here is derived from an EMBL/GenBank/DDBJ whole genome shotgun (WGS) entry which is preliminary data.</text>
</comment>
<keyword evidence="4 7" id="KW-0472">Membrane</keyword>
<dbReference type="InterPro" id="IPR029058">
    <property type="entry name" value="AB_hydrolase_fold"/>
</dbReference>
<evidence type="ECO:0000256" key="6">
    <source>
        <dbReference type="ARBA" id="ARBA00034303"/>
    </source>
</evidence>
<evidence type="ECO:0000256" key="5">
    <source>
        <dbReference type="ARBA" id="ARBA00023242"/>
    </source>
</evidence>
<accession>A0ABN9BF90</accession>
<evidence type="ECO:0000256" key="1">
    <source>
        <dbReference type="ARBA" id="ARBA00007387"/>
    </source>
</evidence>
<dbReference type="Gene3D" id="3.40.50.1820">
    <property type="entry name" value="alpha/beta hydrolase"/>
    <property type="match status" value="1"/>
</dbReference>
<evidence type="ECO:0000256" key="3">
    <source>
        <dbReference type="ARBA" id="ARBA00022989"/>
    </source>
</evidence>
<feature type="transmembrane region" description="Helical" evidence="7">
    <location>
        <begin position="165"/>
        <end position="185"/>
    </location>
</feature>
<gene>
    <name evidence="8" type="ORF">SPARVUS_LOCUS2804787</name>
</gene>
<name>A0ABN9BF90_9NEOB</name>